<evidence type="ECO:0000256" key="1">
    <source>
        <dbReference type="ARBA" id="ARBA00022723"/>
    </source>
</evidence>
<dbReference type="InterPro" id="IPR053064">
    <property type="entry name" value="Ankyrin-MYND_domain-protein"/>
</dbReference>
<evidence type="ECO:0000313" key="7">
    <source>
        <dbReference type="EMBL" id="KAG8508302.1"/>
    </source>
</evidence>
<reference evidence="7" key="1">
    <citation type="journal article" date="2021" name="Evol. Appl.">
        <title>The genome of the Pyrenean desman and the effects of bottlenecks and inbreeding on the genomic landscape of an endangered species.</title>
        <authorList>
            <person name="Escoda L."/>
            <person name="Castresana J."/>
        </authorList>
    </citation>
    <scope>NUCLEOTIDE SEQUENCE</scope>
    <source>
        <strain evidence="7">IBE-C5619</strain>
    </source>
</reference>
<dbReference type="OrthoDB" id="48314at2759"/>
<sequence length="538" mass="56261">MYAQTPQHRAAVGTGTGERQEEGPLRLLPGQRGFFVGVPPCSGRKGGMGRVRDGSGQTGGELVGAASRARCAAHLHGGRRLQAAGRSKAAGPSLTRPAQPPSWASRGGPRLPAVLGAASAGQALTGLPLGTAELLPQHRPKRKSTGTTEGADPEEQKQTLVPFFKFCAQCGRSVGVHLAPCPRCYGILTCSKQCKGRAWADFHKKDCGDLLALREAQPEQAEGGAWGAAGRPGAGVRLAALSARPRVALPCPTTGGVLRRRRVGVSASECGSTHLGWRSPLAGREVPAARPGPRAERGGQRGGIRVGGVAAGPGRVEEQCTVGVLGDGTMDFAQAVPDKVAAETLRVFKTLQQKPMQRLLRGRADTVAACWKGAELLPLVGPAQGDLFLPLGDRRAVASPRLAPFDLPATVPACVWCEAGRGPCSHSALSPASSRRTWTLAALAASAGAALRVGALSEGLRYLPRLPPTLAPPRPLQTRILPRGAATGHMLTTPPQPGSLVEESLKKPPKKPKARSLRPRPQQPVHLKKTVFSSYSHE</sequence>
<organism evidence="7 8">
    <name type="scientific">Galemys pyrenaicus</name>
    <name type="common">Iberian desman</name>
    <name type="synonym">Pyrenean desman</name>
    <dbReference type="NCBI Taxonomy" id="202257"/>
    <lineage>
        <taxon>Eukaryota</taxon>
        <taxon>Metazoa</taxon>
        <taxon>Chordata</taxon>
        <taxon>Craniata</taxon>
        <taxon>Vertebrata</taxon>
        <taxon>Euteleostomi</taxon>
        <taxon>Mammalia</taxon>
        <taxon>Eutheria</taxon>
        <taxon>Laurasiatheria</taxon>
        <taxon>Eulipotyphla</taxon>
        <taxon>Talpidae</taxon>
        <taxon>Galemys</taxon>
    </lineage>
</organism>
<evidence type="ECO:0000256" key="4">
    <source>
        <dbReference type="PROSITE-ProRule" id="PRU00134"/>
    </source>
</evidence>
<dbReference type="GO" id="GO:0008270">
    <property type="term" value="F:zinc ion binding"/>
    <property type="evidence" value="ECO:0007669"/>
    <property type="project" value="UniProtKB-KW"/>
</dbReference>
<evidence type="ECO:0000256" key="5">
    <source>
        <dbReference type="SAM" id="MobiDB-lite"/>
    </source>
</evidence>
<evidence type="ECO:0000256" key="2">
    <source>
        <dbReference type="ARBA" id="ARBA00022771"/>
    </source>
</evidence>
<dbReference type="SUPFAM" id="SSF144232">
    <property type="entry name" value="HIT/MYND zinc finger-like"/>
    <property type="match status" value="1"/>
</dbReference>
<keyword evidence="8" id="KW-1185">Reference proteome</keyword>
<comment type="caution">
    <text evidence="7">The sequence shown here is derived from an EMBL/GenBank/DDBJ whole genome shotgun (WGS) entry which is preliminary data.</text>
</comment>
<dbReference type="AlphaFoldDB" id="A0A8J5ZWZ6"/>
<keyword evidence="2 4" id="KW-0863">Zinc-finger</keyword>
<feature type="domain" description="MYND-type" evidence="6">
    <location>
        <begin position="167"/>
        <end position="207"/>
    </location>
</feature>
<keyword evidence="3" id="KW-0862">Zinc</keyword>
<proteinExistence type="predicted"/>
<protein>
    <submittedName>
        <fullName evidence="7">Ankyrin repeat and MYND domain-containing protein 1</fullName>
    </submittedName>
</protein>
<gene>
    <name evidence="7" type="ORF">J0S82_011383</name>
</gene>
<dbReference type="Pfam" id="PF01753">
    <property type="entry name" value="zf-MYND"/>
    <property type="match status" value="1"/>
</dbReference>
<dbReference type="PANTHER" id="PTHR15897:SF2">
    <property type="entry name" value="ANKYRIN REPEAT AND MYND DOMAIN-CONTAINING PROTEIN 1"/>
    <property type="match status" value="1"/>
</dbReference>
<dbReference type="PROSITE" id="PS01360">
    <property type="entry name" value="ZF_MYND_1"/>
    <property type="match status" value="1"/>
</dbReference>
<feature type="compositionally biased region" description="Basic residues" evidence="5">
    <location>
        <begin position="507"/>
        <end position="518"/>
    </location>
</feature>
<evidence type="ECO:0000256" key="3">
    <source>
        <dbReference type="ARBA" id="ARBA00022833"/>
    </source>
</evidence>
<feature type="region of interest" description="Disordered" evidence="5">
    <location>
        <begin position="283"/>
        <end position="304"/>
    </location>
</feature>
<accession>A0A8J5ZWZ6</accession>
<name>A0A8J5ZWZ6_GALPY</name>
<dbReference type="Gene3D" id="6.10.140.2220">
    <property type="match status" value="1"/>
</dbReference>
<feature type="region of interest" description="Disordered" evidence="5">
    <location>
        <begin position="1"/>
        <end position="24"/>
    </location>
</feature>
<dbReference type="PANTHER" id="PTHR15897">
    <property type="entry name" value="ANKYRIN REPEAT AND MYND DOMAIN PROTEIN 1"/>
    <property type="match status" value="1"/>
</dbReference>
<dbReference type="EMBL" id="JAGFMF010012051">
    <property type="protein sequence ID" value="KAG8508302.1"/>
    <property type="molecule type" value="Genomic_DNA"/>
</dbReference>
<dbReference type="PROSITE" id="PS50865">
    <property type="entry name" value="ZF_MYND_2"/>
    <property type="match status" value="1"/>
</dbReference>
<evidence type="ECO:0000313" key="8">
    <source>
        <dbReference type="Proteomes" id="UP000700334"/>
    </source>
</evidence>
<feature type="region of interest" description="Disordered" evidence="5">
    <location>
        <begin position="76"/>
        <end position="110"/>
    </location>
</feature>
<feature type="region of interest" description="Disordered" evidence="5">
    <location>
        <begin position="487"/>
        <end position="538"/>
    </location>
</feature>
<evidence type="ECO:0000259" key="6">
    <source>
        <dbReference type="PROSITE" id="PS50865"/>
    </source>
</evidence>
<feature type="region of interest" description="Disordered" evidence="5">
    <location>
        <begin position="133"/>
        <end position="155"/>
    </location>
</feature>
<dbReference type="InterPro" id="IPR002893">
    <property type="entry name" value="Znf_MYND"/>
</dbReference>
<dbReference type="Proteomes" id="UP000700334">
    <property type="component" value="Unassembled WGS sequence"/>
</dbReference>
<keyword evidence="1" id="KW-0479">Metal-binding</keyword>